<evidence type="ECO:0000313" key="2">
    <source>
        <dbReference type="Proteomes" id="UP000019277"/>
    </source>
</evidence>
<evidence type="ECO:0000313" key="1">
    <source>
        <dbReference type="EMBL" id="EWC58532.1"/>
    </source>
</evidence>
<reference evidence="1 2" key="1">
    <citation type="journal article" date="2014" name="Genome Announc.">
        <title>Draft Genome Sequence of the Antitrypanosomally Active Sponge-Associated Bacterium Actinokineospora sp. Strain EG49.</title>
        <authorList>
            <person name="Harjes J."/>
            <person name="Ryu T."/>
            <person name="Abdelmohsen U.R."/>
            <person name="Moitinho-Silva L."/>
            <person name="Horn H."/>
            <person name="Ravasi T."/>
            <person name="Hentschel U."/>
        </authorList>
    </citation>
    <scope>NUCLEOTIDE SEQUENCE [LARGE SCALE GENOMIC DNA]</scope>
    <source>
        <strain evidence="1 2">EG49</strain>
    </source>
</reference>
<organism evidence="1 2">
    <name type="scientific">Actinokineospora spheciospongiae</name>
    <dbReference type="NCBI Taxonomy" id="909613"/>
    <lineage>
        <taxon>Bacteria</taxon>
        <taxon>Bacillati</taxon>
        <taxon>Actinomycetota</taxon>
        <taxon>Actinomycetes</taxon>
        <taxon>Pseudonocardiales</taxon>
        <taxon>Pseudonocardiaceae</taxon>
        <taxon>Actinokineospora</taxon>
    </lineage>
</organism>
<sequence length="48" mass="5343">MATDHQGFLTQLTALQETLVKAEAAIKVAMSNYRHVDEDTARQLAPEE</sequence>
<dbReference type="AlphaFoldDB" id="W7IP60"/>
<dbReference type="Proteomes" id="UP000019277">
    <property type="component" value="Unassembled WGS sequence"/>
</dbReference>
<dbReference type="EMBL" id="AYXG01000240">
    <property type="protein sequence ID" value="EWC58532.1"/>
    <property type="molecule type" value="Genomic_DNA"/>
</dbReference>
<comment type="caution">
    <text evidence="1">The sequence shown here is derived from an EMBL/GenBank/DDBJ whole genome shotgun (WGS) entry which is preliminary data.</text>
</comment>
<gene>
    <name evidence="1" type="ORF">UO65_6212</name>
</gene>
<accession>W7IP60</accession>
<proteinExistence type="predicted"/>
<protein>
    <submittedName>
        <fullName evidence="1">Uncharacterized protein</fullName>
    </submittedName>
</protein>
<name>W7IP60_9PSEU</name>
<keyword evidence="2" id="KW-1185">Reference proteome</keyword>